<evidence type="ECO:0000313" key="1">
    <source>
        <dbReference type="EMBL" id="QHT93247.1"/>
    </source>
</evidence>
<organism evidence="1">
    <name type="scientific">viral metagenome</name>
    <dbReference type="NCBI Taxonomy" id="1070528"/>
    <lineage>
        <taxon>unclassified sequences</taxon>
        <taxon>metagenomes</taxon>
        <taxon>organismal metagenomes</taxon>
    </lineage>
</organism>
<accession>A0A6C0IMZ1</accession>
<dbReference type="EMBL" id="MN740203">
    <property type="protein sequence ID" value="QHT93247.1"/>
    <property type="molecule type" value="Genomic_DNA"/>
</dbReference>
<reference evidence="1" key="1">
    <citation type="journal article" date="2020" name="Nature">
        <title>Giant virus diversity and host interactions through global metagenomics.</title>
        <authorList>
            <person name="Schulz F."/>
            <person name="Roux S."/>
            <person name="Paez-Espino D."/>
            <person name="Jungbluth S."/>
            <person name="Walsh D.A."/>
            <person name="Denef V.J."/>
            <person name="McMahon K.D."/>
            <person name="Konstantinidis K.T."/>
            <person name="Eloe-Fadrosh E.A."/>
            <person name="Kyrpides N.C."/>
            <person name="Woyke T."/>
        </authorList>
    </citation>
    <scope>NUCLEOTIDE SEQUENCE</scope>
    <source>
        <strain evidence="1">GVMAG-M-3300023210-19</strain>
    </source>
</reference>
<dbReference type="AlphaFoldDB" id="A0A6C0IMZ1"/>
<proteinExistence type="predicted"/>
<name>A0A6C0IMZ1_9ZZZZ</name>
<protein>
    <submittedName>
        <fullName evidence="1">Uncharacterized protein</fullName>
    </submittedName>
</protein>
<sequence length="120" mass="14185">MIGPTLFIAGMMPSCLAIVRNYCRSVYIHAEYKPSIRYDDELIQNANLALYDLHIALSRSMEDQSLSIHIDKLRTALKNRHKLYSHILQKIPDEHRGIYHYYETRADEFYDVLCKFYDVL</sequence>